<name>A0ABT5MQY0_9PAST</name>
<feature type="transmembrane region" description="Helical" evidence="5">
    <location>
        <begin position="95"/>
        <end position="117"/>
    </location>
</feature>
<evidence type="ECO:0000256" key="2">
    <source>
        <dbReference type="ARBA" id="ARBA00022989"/>
    </source>
</evidence>
<feature type="transmembrane region" description="Helical" evidence="5">
    <location>
        <begin position="355"/>
        <end position="374"/>
    </location>
</feature>
<feature type="transmembrane region" description="Helical" evidence="5">
    <location>
        <begin position="39"/>
        <end position="59"/>
    </location>
</feature>
<protein>
    <submittedName>
        <fullName evidence="7">MFS transporter</fullName>
    </submittedName>
</protein>
<keyword evidence="3 5" id="KW-0472">Membrane</keyword>
<dbReference type="CDD" id="cd17477">
    <property type="entry name" value="MFS_YcaD_like"/>
    <property type="match status" value="1"/>
</dbReference>
<evidence type="ECO:0000256" key="5">
    <source>
        <dbReference type="SAM" id="Phobius"/>
    </source>
</evidence>
<evidence type="ECO:0000313" key="8">
    <source>
        <dbReference type="Proteomes" id="UP001221909"/>
    </source>
</evidence>
<feature type="transmembrane region" description="Helical" evidence="5">
    <location>
        <begin position="71"/>
        <end position="89"/>
    </location>
</feature>
<reference evidence="7 8" key="1">
    <citation type="submission" date="2023-02" db="EMBL/GenBank/DDBJ databases">
        <title>Mannheimia cairiniae sp. nov., a novel species of Mannheimia obtained from moscovy ducks (Cairina moschata) and reclassification of Mannheimia ovis as heterotypic synonym of Mannheimia pernigra.</title>
        <authorList>
            <person name="Christensen H."/>
        </authorList>
    </citation>
    <scope>NUCLEOTIDE SEQUENCE [LARGE SCALE GENOMIC DNA]</scope>
    <source>
        <strain evidence="7 8">AT1</strain>
    </source>
</reference>
<accession>A0ABT5MQY0</accession>
<feature type="transmembrane region" description="Helical" evidence="5">
    <location>
        <begin position="329"/>
        <end position="349"/>
    </location>
</feature>
<dbReference type="PANTHER" id="PTHR23521">
    <property type="entry name" value="TRANSPORTER MFS SUPERFAMILY"/>
    <property type="match status" value="1"/>
</dbReference>
<evidence type="ECO:0000313" key="7">
    <source>
        <dbReference type="EMBL" id="MDD0823253.1"/>
    </source>
</evidence>
<organism evidence="7 8">
    <name type="scientific">Mannheimia cairinae</name>
    <dbReference type="NCBI Taxonomy" id="3025936"/>
    <lineage>
        <taxon>Bacteria</taxon>
        <taxon>Pseudomonadati</taxon>
        <taxon>Pseudomonadota</taxon>
        <taxon>Gammaproteobacteria</taxon>
        <taxon>Pasteurellales</taxon>
        <taxon>Pasteurellaceae</taxon>
        <taxon>Mannheimia</taxon>
    </lineage>
</organism>
<feature type="domain" description="Major facilitator superfamily (MFS) profile" evidence="6">
    <location>
        <begin position="5"/>
        <end position="380"/>
    </location>
</feature>
<keyword evidence="1 5" id="KW-0812">Transmembrane</keyword>
<feature type="transmembrane region" description="Helical" evidence="5">
    <location>
        <begin position="288"/>
        <end position="308"/>
    </location>
</feature>
<feature type="transmembrane region" description="Helical" evidence="5">
    <location>
        <begin position="195"/>
        <end position="220"/>
    </location>
</feature>
<dbReference type="Proteomes" id="UP001221909">
    <property type="component" value="Unassembled WGS sequence"/>
</dbReference>
<dbReference type="PROSITE" id="PS50850">
    <property type="entry name" value="MFS"/>
    <property type="match status" value="1"/>
</dbReference>
<feature type="transmembrane region" description="Helical" evidence="5">
    <location>
        <begin position="156"/>
        <end position="174"/>
    </location>
</feature>
<dbReference type="PANTHER" id="PTHR23521:SF3">
    <property type="entry name" value="MFS TRANSPORTER"/>
    <property type="match status" value="1"/>
</dbReference>
<dbReference type="InterPro" id="IPR011701">
    <property type="entry name" value="MFS"/>
</dbReference>
<dbReference type="InterPro" id="IPR036259">
    <property type="entry name" value="MFS_trans_sf"/>
</dbReference>
<feature type="transmembrane region" description="Helical" evidence="5">
    <location>
        <begin position="232"/>
        <end position="250"/>
    </location>
</feature>
<sequence length="480" mass="52965">MQTTKFYSLYSGIFFLFFGYGLFLNSAGIKLAELGVTDIIIGLLNAAFFVGAALSTIFAHRIVSSVGHIRSFSVFCAVFAVAALSHMMIDSLWAWGILRIILGFCHYSLLLLVESWMSEKTNTDNRGKVLATYNIIFYIAFILGVSLLSLELSSNNIFTLATILVVMSMIPIALTKMVQPDIPERQRISVPRLFAISPLALITSFISGMLVNGFFTMVSVFMLKFSFSLGEISLYLMMSMVGGFISQLPMASLSNRIGRRNAILACAVMATITSLAGLFLILQENLTAWIQYLVAFLFGCSLFSLYALSIARANDELPNNMNTVEVSRGLLFCYGIGALVAPPLLGLSMDISAEYGFYALFGLFSLLLLVCAALTKPIPKAERVDMQLTTPIATASTVEEIEIVEEELVPFDETAVQEYQTQLENIEEEPDTEEIQTVEETVQSDNIQISTENQNNDEDQSSAESQIDQDIQPLEKTKTL</sequence>
<dbReference type="RefSeq" id="WP_273748271.1">
    <property type="nucleotide sequence ID" value="NZ_JAQSJE010000001.1"/>
</dbReference>
<feature type="transmembrane region" description="Helical" evidence="5">
    <location>
        <begin position="262"/>
        <end position="282"/>
    </location>
</feature>
<feature type="region of interest" description="Disordered" evidence="4">
    <location>
        <begin position="442"/>
        <end position="480"/>
    </location>
</feature>
<proteinExistence type="predicted"/>
<dbReference type="Pfam" id="PF07690">
    <property type="entry name" value="MFS_1"/>
    <property type="match status" value="1"/>
</dbReference>
<evidence type="ECO:0000259" key="6">
    <source>
        <dbReference type="PROSITE" id="PS50850"/>
    </source>
</evidence>
<evidence type="ECO:0000256" key="4">
    <source>
        <dbReference type="SAM" id="MobiDB-lite"/>
    </source>
</evidence>
<dbReference type="EMBL" id="JAQSJE010000001">
    <property type="protein sequence ID" value="MDD0823253.1"/>
    <property type="molecule type" value="Genomic_DNA"/>
</dbReference>
<gene>
    <name evidence="7" type="ORF">PTQ27_02020</name>
</gene>
<dbReference type="InterPro" id="IPR047200">
    <property type="entry name" value="MFS_YcaD-like"/>
</dbReference>
<feature type="transmembrane region" description="Helical" evidence="5">
    <location>
        <begin position="129"/>
        <end position="150"/>
    </location>
</feature>
<evidence type="ECO:0000256" key="3">
    <source>
        <dbReference type="ARBA" id="ARBA00023136"/>
    </source>
</evidence>
<keyword evidence="2 5" id="KW-1133">Transmembrane helix</keyword>
<evidence type="ECO:0000256" key="1">
    <source>
        <dbReference type="ARBA" id="ARBA00022692"/>
    </source>
</evidence>
<dbReference type="InterPro" id="IPR020846">
    <property type="entry name" value="MFS_dom"/>
</dbReference>
<feature type="transmembrane region" description="Helical" evidence="5">
    <location>
        <begin position="7"/>
        <end position="27"/>
    </location>
</feature>
<dbReference type="SUPFAM" id="SSF103473">
    <property type="entry name" value="MFS general substrate transporter"/>
    <property type="match status" value="1"/>
</dbReference>
<dbReference type="Gene3D" id="1.20.1250.20">
    <property type="entry name" value="MFS general substrate transporter like domains"/>
    <property type="match status" value="2"/>
</dbReference>
<comment type="caution">
    <text evidence="7">The sequence shown here is derived from an EMBL/GenBank/DDBJ whole genome shotgun (WGS) entry which is preliminary data.</text>
</comment>
<feature type="compositionally biased region" description="Polar residues" evidence="4">
    <location>
        <begin position="444"/>
        <end position="454"/>
    </location>
</feature>
<keyword evidence="8" id="KW-1185">Reference proteome</keyword>